<evidence type="ECO:0000256" key="2">
    <source>
        <dbReference type="SAM" id="MobiDB-lite"/>
    </source>
</evidence>
<dbReference type="GO" id="GO:0004842">
    <property type="term" value="F:ubiquitin-protein transferase activity"/>
    <property type="evidence" value="ECO:0007669"/>
    <property type="project" value="UniProtKB-UniRule"/>
</dbReference>
<evidence type="ECO:0000313" key="5">
    <source>
        <dbReference type="Proteomes" id="UP000199317"/>
    </source>
</evidence>
<feature type="region of interest" description="Disordered" evidence="2">
    <location>
        <begin position="524"/>
        <end position="549"/>
    </location>
</feature>
<feature type="compositionally biased region" description="Pro residues" evidence="2">
    <location>
        <begin position="71"/>
        <end position="81"/>
    </location>
</feature>
<feature type="region of interest" description="Disordered" evidence="2">
    <location>
        <begin position="200"/>
        <end position="224"/>
    </location>
</feature>
<feature type="compositionally biased region" description="Polar residues" evidence="2">
    <location>
        <begin position="205"/>
        <end position="214"/>
    </location>
</feature>
<evidence type="ECO:0000259" key="3">
    <source>
        <dbReference type="PROSITE" id="PS52053"/>
    </source>
</evidence>
<feature type="compositionally biased region" description="Low complexity" evidence="2">
    <location>
        <begin position="83"/>
        <end position="113"/>
    </location>
</feature>
<dbReference type="PROSITE" id="PS52053">
    <property type="entry name" value="NEL"/>
    <property type="match status" value="1"/>
</dbReference>
<dbReference type="InterPro" id="IPR029487">
    <property type="entry name" value="NEL_dom"/>
</dbReference>
<dbReference type="Gene3D" id="1.20.1270.130">
    <property type="entry name" value="Shigella T3SS effector IpaH domain"/>
    <property type="match status" value="1"/>
</dbReference>
<dbReference type="Pfam" id="PF14496">
    <property type="entry name" value="NEL"/>
    <property type="match status" value="1"/>
</dbReference>
<dbReference type="GO" id="GO:0005576">
    <property type="term" value="C:extracellular region"/>
    <property type="evidence" value="ECO:0007669"/>
    <property type="project" value="UniProtKB-UniRule"/>
</dbReference>
<dbReference type="GO" id="GO:0016874">
    <property type="term" value="F:ligase activity"/>
    <property type="evidence" value="ECO:0007669"/>
    <property type="project" value="UniProtKB-KW"/>
</dbReference>
<sequence length="549" mass="59335">MHPPTRPSGSASPRARSPRHDSGSDTETSPTRRVRARTTETGSSLAGLLPARQAAAAPLSEAGPSRRPPRAAVPPRTPLPGQPADSAGASTSTGAGTGTQAAPAQAAADTQAPESLRQELAALGIQGPPGREQFVPLVMAAVAHPDLEPRIHQVAAALLAHQEGTGHEVGEALRSLWLFFQLCSPAAARVIERILVPEGVPEAGGTSSSDNEATGSDEDDRGLVGDLEHLGAPLGIQLQTWLGDAARTSTVDLHAFDEEEAAPAFARMLERLHQEALPELSGTARREMENQVKTAFTAMTRDAELRNEVFLIAQTALGSCQDNVLEGFSKVMLSVRKLQLVMAARRGLLNEAQLHQWTSQQFRLALLETAVGRLISEMLQRTDMTPWERDKLREDPMETLAHAKSALRQALELPKDTVQHLTSVEMSVLDPEHLEALKTQVQQQAADPQAYRAFILQHDTWRTCMQVLHPSVFRPLEAARDADPFHELDIPEDSESPAAYAYAEAGRQVYERWQASVQRALEGLADQARYTPPRPQPQDPGPSSGQGAA</sequence>
<feature type="domain" description="NEL" evidence="3">
    <location>
        <begin position="233"/>
        <end position="544"/>
    </location>
</feature>
<keyword evidence="1" id="KW-0832">Ubl conjugation</keyword>
<comment type="PTM">
    <text evidence="1">Ubiquitinated in the presence of host E1 ubiquitin-activating enzyme, E2 ubiquitin-conjugating enzyme and ubiquitin.</text>
</comment>
<keyword evidence="1" id="KW-1035">Host cytoplasm</keyword>
<dbReference type="AlphaFoldDB" id="A0A1H0VYQ0"/>
<accession>A0A1H0VYQ0</accession>
<dbReference type="RefSeq" id="WP_107204669.1">
    <property type="nucleotide sequence ID" value="NZ_CP028290.1"/>
</dbReference>
<feature type="compositionally biased region" description="Low complexity" evidence="2">
    <location>
        <begin position="45"/>
        <end position="65"/>
    </location>
</feature>
<keyword evidence="1" id="KW-0964">Secreted</keyword>
<gene>
    <name evidence="4" type="ORF">SAMN04489708_13035</name>
</gene>
<protein>
    <submittedName>
        <fullName evidence="4">C-terminal novel E3 ligase, LRR-interacting</fullName>
    </submittedName>
</protein>
<reference evidence="5" key="1">
    <citation type="submission" date="2016-10" db="EMBL/GenBank/DDBJ databases">
        <authorList>
            <person name="Varghese N."/>
            <person name="Submissions S."/>
        </authorList>
    </citation>
    <scope>NUCLEOTIDE SEQUENCE [LARGE SCALE GENOMIC DNA]</scope>
    <source>
        <strain evidence="5">DSM 17101</strain>
    </source>
</reference>
<evidence type="ECO:0000313" key="4">
    <source>
        <dbReference type="EMBL" id="SDP83669.1"/>
    </source>
</evidence>
<keyword evidence="4" id="KW-0436">Ligase</keyword>
<keyword evidence="1" id="KW-0808">Transferase</keyword>
<dbReference type="GO" id="GO:0016567">
    <property type="term" value="P:protein ubiquitination"/>
    <property type="evidence" value="ECO:0007669"/>
    <property type="project" value="InterPro"/>
</dbReference>
<feature type="region of interest" description="Disordered" evidence="2">
    <location>
        <begin position="1"/>
        <end position="113"/>
    </location>
</feature>
<dbReference type="EMBL" id="FNJL01000030">
    <property type="protein sequence ID" value="SDP83669.1"/>
    <property type="molecule type" value="Genomic_DNA"/>
</dbReference>
<keyword evidence="5" id="KW-1185">Reference proteome</keyword>
<evidence type="ECO:0000256" key="1">
    <source>
        <dbReference type="PROSITE-ProRule" id="PRU01398"/>
    </source>
</evidence>
<dbReference type="OrthoDB" id="8807733at2"/>
<organism evidence="4 5">
    <name type="scientific">Paracidovorax cattleyae</name>
    <dbReference type="NCBI Taxonomy" id="80868"/>
    <lineage>
        <taxon>Bacteria</taxon>
        <taxon>Pseudomonadati</taxon>
        <taxon>Pseudomonadota</taxon>
        <taxon>Betaproteobacteria</taxon>
        <taxon>Burkholderiales</taxon>
        <taxon>Comamonadaceae</taxon>
        <taxon>Paracidovorax</taxon>
    </lineage>
</organism>
<name>A0A1H0VYQ0_9BURK</name>
<comment type="similarity">
    <text evidence="1">Belongs to the LRR-containing bacterial E3 ligase family.</text>
</comment>
<dbReference type="Proteomes" id="UP000199317">
    <property type="component" value="Unassembled WGS sequence"/>
</dbReference>
<keyword evidence="1" id="KW-0833">Ubl conjugation pathway</keyword>
<proteinExistence type="inferred from homology"/>
<feature type="active site" description="Glycyl thioester intermediate" evidence="1">
    <location>
        <position position="320"/>
    </location>
</feature>